<keyword evidence="4" id="KW-1185">Reference proteome</keyword>
<dbReference type="Gene3D" id="2.40.160.20">
    <property type="match status" value="1"/>
</dbReference>
<comment type="similarity">
    <text evidence="1">Belongs to the UPF0311 family.</text>
</comment>
<feature type="chain" id="PRO_5045912229" description="UPF0311 protein I2488_00130" evidence="2">
    <location>
        <begin position="21"/>
        <end position="168"/>
    </location>
</feature>
<comment type="caution">
    <text evidence="3">The sequence shown here is derived from an EMBL/GenBank/DDBJ whole genome shotgun (WGS) entry which is preliminary data.</text>
</comment>
<dbReference type="EMBL" id="JADQDC010000001">
    <property type="protein sequence ID" value="MBF9149396.1"/>
    <property type="molecule type" value="Genomic_DNA"/>
</dbReference>
<dbReference type="InterPro" id="IPR020915">
    <property type="entry name" value="UPF0311"/>
</dbReference>
<dbReference type="RefSeq" id="WP_196273783.1">
    <property type="nucleotide sequence ID" value="NZ_JADQDC010000001.1"/>
</dbReference>
<gene>
    <name evidence="3" type="ORF">I2488_00130</name>
</gene>
<proteinExistence type="inferred from homology"/>
<feature type="signal peptide" evidence="2">
    <location>
        <begin position="1"/>
        <end position="20"/>
    </location>
</feature>
<protein>
    <recommendedName>
        <fullName evidence="1">UPF0311 protein I2488_00130</fullName>
    </recommendedName>
</protein>
<evidence type="ECO:0000313" key="3">
    <source>
        <dbReference type="EMBL" id="MBF9149396.1"/>
    </source>
</evidence>
<dbReference type="PANTHER" id="PTHR37315">
    <property type="entry name" value="UPF0311 PROTEIN BLR7842"/>
    <property type="match status" value="1"/>
</dbReference>
<dbReference type="HAMAP" id="MF_00775">
    <property type="entry name" value="UPF0311"/>
    <property type="match status" value="1"/>
</dbReference>
<sequence length="168" mass="17793">MKSAIAGAVLALTTSASAIAADRPVPPDPTLEFVFEEEVALSAGVAVGTTPYGGRSIAPIAGGTFKGPEISGTVLPGGWDWQLLRADGCLDLKADYFIKTDDGVTINVVNTAVACRTPDGKPGPVRTHAVFEAPNGKYDWMNRQTFIGSLVPGDEKVQSVRIRFYRVK</sequence>
<evidence type="ECO:0000256" key="1">
    <source>
        <dbReference type="HAMAP-Rule" id="MF_00775"/>
    </source>
</evidence>
<reference evidence="3 4" key="1">
    <citation type="submission" date="2020-11" db="EMBL/GenBank/DDBJ databases">
        <title>The genome sequence of Novosphingobium sp. 1Y9A.</title>
        <authorList>
            <person name="Liu Y."/>
        </authorList>
    </citation>
    <scope>NUCLEOTIDE SEQUENCE [LARGE SCALE GENOMIC DNA]</scope>
    <source>
        <strain evidence="3 4">1Y9A</strain>
    </source>
</reference>
<evidence type="ECO:0000313" key="4">
    <source>
        <dbReference type="Proteomes" id="UP000600799"/>
    </source>
</evidence>
<accession>A0ABS0HB68</accession>
<dbReference type="PANTHER" id="PTHR37315:SF1">
    <property type="entry name" value="UPF0311 PROTEIN BLR7842"/>
    <property type="match status" value="1"/>
</dbReference>
<organism evidence="3 4">
    <name type="scientific">Novosphingobium jiangmenense</name>
    <dbReference type="NCBI Taxonomy" id="2791981"/>
    <lineage>
        <taxon>Bacteria</taxon>
        <taxon>Pseudomonadati</taxon>
        <taxon>Pseudomonadota</taxon>
        <taxon>Alphaproteobacteria</taxon>
        <taxon>Sphingomonadales</taxon>
        <taxon>Sphingomonadaceae</taxon>
        <taxon>Novosphingobium</taxon>
    </lineage>
</organism>
<name>A0ABS0HB68_9SPHN</name>
<keyword evidence="2" id="KW-0732">Signal</keyword>
<dbReference type="Pfam" id="PF11578">
    <property type="entry name" value="DUF3237"/>
    <property type="match status" value="1"/>
</dbReference>
<evidence type="ECO:0000256" key="2">
    <source>
        <dbReference type="SAM" id="SignalP"/>
    </source>
</evidence>
<dbReference type="Proteomes" id="UP000600799">
    <property type="component" value="Unassembled WGS sequence"/>
</dbReference>